<evidence type="ECO:0000256" key="1">
    <source>
        <dbReference type="ARBA" id="ARBA00004283"/>
    </source>
</evidence>
<keyword evidence="3 5" id="KW-0175">Coiled coil</keyword>
<feature type="domain" description="MHD" evidence="7">
    <location>
        <begin position="730"/>
        <end position="959"/>
    </location>
</feature>
<dbReference type="InterPro" id="IPR028565">
    <property type="entry name" value="MHD"/>
</dbReference>
<comment type="subcellular location">
    <subcellularLocation>
        <location evidence="1">Membrane</location>
        <location evidence="1">Clathrin-coated pit</location>
        <topology evidence="1">Peripheral membrane protein</topology>
        <orientation evidence="1">Cytoplasmic side</orientation>
    </subcellularLocation>
</comment>
<dbReference type="GO" id="GO:0048268">
    <property type="term" value="P:clathrin coat assembly"/>
    <property type="evidence" value="ECO:0007669"/>
    <property type="project" value="TreeGrafter"/>
</dbReference>
<feature type="domain" description="F-BAR" evidence="8">
    <location>
        <begin position="5"/>
        <end position="253"/>
    </location>
</feature>
<dbReference type="PANTHER" id="PTHR23065">
    <property type="entry name" value="PROLINE-SERINE-THREONINE PHOSPHATASE INTERACTING PROTEIN 1"/>
    <property type="match status" value="1"/>
</dbReference>
<feature type="compositionally biased region" description="Basic and acidic residues" evidence="6">
    <location>
        <begin position="436"/>
        <end position="445"/>
    </location>
</feature>
<evidence type="ECO:0000259" key="8">
    <source>
        <dbReference type="PROSITE" id="PS51741"/>
    </source>
</evidence>
<organism evidence="9 10">
    <name type="scientific">Panagrellus redivivus</name>
    <name type="common">Microworm</name>
    <dbReference type="NCBI Taxonomy" id="6233"/>
    <lineage>
        <taxon>Eukaryota</taxon>
        <taxon>Metazoa</taxon>
        <taxon>Ecdysozoa</taxon>
        <taxon>Nematoda</taxon>
        <taxon>Chromadorea</taxon>
        <taxon>Rhabditida</taxon>
        <taxon>Tylenchina</taxon>
        <taxon>Panagrolaimomorpha</taxon>
        <taxon>Panagrolaimoidea</taxon>
        <taxon>Panagrolaimidae</taxon>
        <taxon>Panagrellus</taxon>
    </lineage>
</organism>
<keyword evidence="4" id="KW-0472">Membrane</keyword>
<protein>
    <submittedName>
        <fullName evidence="10">MHD domain-containing protein</fullName>
    </submittedName>
</protein>
<dbReference type="GO" id="GO:0030136">
    <property type="term" value="C:clathrin-coated vesicle"/>
    <property type="evidence" value="ECO:0007669"/>
    <property type="project" value="TreeGrafter"/>
</dbReference>
<reference evidence="10" key="2">
    <citation type="submission" date="2020-10" db="UniProtKB">
        <authorList>
            <consortium name="WormBaseParasite"/>
        </authorList>
    </citation>
    <scope>IDENTIFICATION</scope>
</reference>
<feature type="compositionally biased region" description="Polar residues" evidence="6">
    <location>
        <begin position="458"/>
        <end position="473"/>
    </location>
</feature>
<dbReference type="Pfam" id="PF10291">
    <property type="entry name" value="muHD"/>
    <property type="match status" value="1"/>
</dbReference>
<feature type="compositionally biased region" description="Polar residues" evidence="6">
    <location>
        <begin position="490"/>
        <end position="499"/>
    </location>
</feature>
<dbReference type="PANTHER" id="PTHR23065:SF15">
    <property type="entry name" value="AT02057P"/>
    <property type="match status" value="1"/>
</dbReference>
<dbReference type="GO" id="GO:0005886">
    <property type="term" value="C:plasma membrane"/>
    <property type="evidence" value="ECO:0007669"/>
    <property type="project" value="TreeGrafter"/>
</dbReference>
<dbReference type="AlphaFoldDB" id="A0A7E4VJ99"/>
<dbReference type="InterPro" id="IPR027267">
    <property type="entry name" value="AH/BAR_dom_sf"/>
</dbReference>
<feature type="region of interest" description="Disordered" evidence="6">
    <location>
        <begin position="389"/>
        <end position="412"/>
    </location>
</feature>
<evidence type="ECO:0000256" key="5">
    <source>
        <dbReference type="PROSITE-ProRule" id="PRU01077"/>
    </source>
</evidence>
<reference evidence="9" key="1">
    <citation type="journal article" date="2013" name="Genetics">
        <title>The draft genome and transcriptome of Panagrellus redivivus are shaped by the harsh demands of a free-living lifestyle.</title>
        <authorList>
            <person name="Srinivasan J."/>
            <person name="Dillman A.R."/>
            <person name="Macchietto M.G."/>
            <person name="Heikkinen L."/>
            <person name="Lakso M."/>
            <person name="Fracchia K.M."/>
            <person name="Antoshechkin I."/>
            <person name="Mortazavi A."/>
            <person name="Wong G."/>
            <person name="Sternberg P.W."/>
        </authorList>
    </citation>
    <scope>NUCLEOTIDE SEQUENCE [LARGE SCALE GENOMIC DNA]</scope>
    <source>
        <strain evidence="9">MT8872</strain>
    </source>
</reference>
<dbReference type="Proteomes" id="UP000492821">
    <property type="component" value="Unassembled WGS sequence"/>
</dbReference>
<dbReference type="GO" id="GO:0072583">
    <property type="term" value="P:clathrin-dependent endocytosis"/>
    <property type="evidence" value="ECO:0007669"/>
    <property type="project" value="TreeGrafter"/>
</dbReference>
<dbReference type="PROSITE" id="PS51741">
    <property type="entry name" value="F_BAR"/>
    <property type="match status" value="1"/>
</dbReference>
<dbReference type="WBParaSite" id="Pan_g21458.t1">
    <property type="protein sequence ID" value="Pan_g21458.t1"/>
    <property type="gene ID" value="Pan_g21458"/>
</dbReference>
<name>A0A7E4VJ99_PANRE</name>
<keyword evidence="4" id="KW-0168">Coated pit</keyword>
<evidence type="ECO:0000313" key="10">
    <source>
        <dbReference type="WBParaSite" id="Pan_g21458.t1"/>
    </source>
</evidence>
<proteinExistence type="predicted"/>
<dbReference type="InterPro" id="IPR018808">
    <property type="entry name" value="Muniscin_C"/>
</dbReference>
<sequence>MVATMMVDYAEHFWGDRHAGYHVLYENLKKGEDAVQELSTFVKDRISLEEDLHKSLNKSLMRINNYISNNGAFVDSWRLTKGTFELYCEIQSNVVKNLIDLSRDVIKYHDDLVKSRKRVKEQDVIDAVNMMQTTTTCLQKAKETYQHRCAELQSLKSEPNANAKDLAKMKTKVVKAHEEYRSYVEKYAGVRDTFEEKMIKASRAFQAHDQSHLQQMKTFFIQLASAIDDSQNAVSQVTGDYKNMLTQVDIENIMVKFVEEKGTGNEKPEPIKWSESDELHDLDNVSHITSSQSAPSSSNSSAIIAGLAGTTTATTENASTNNQLASKLVDLDSGSATWTPTTSTLDINKSPHDSDSEIASGSGANNSSSYVSALSNSIGRQKLAAWLPRRKKNASQSSLPPADDSSSFNESTSKSGFLKRYLKAKNSINDLTAMNENKDGGDDTKSTASSARSDDQKASTGDELSTPTASSTPAVDEDGFIIRPPEQKKSQAWSSCTSSSDEDENEFQASKIRQLQIRPVDGSLPKINASVDELRHAIGHISLQRSTTFDRDPWAGVIGSDFTQSLNTGVATRTPLRPAFTGDEHLRRKASADEFAFSQSIGGTTNPIARARARPRSNTPTALTASAFGLTASVSGMSTIASDTKSAGGSSTSDIFVDSKNEFAQGFSDSFSNYAPPPIPPPLPSGVPRHPVAMAVNEYVHAWFKKGVANGVQPDVKVFGTIVVSFPALLVPILTDVNPDLKAFKFSVENASQIVNLMPNKRMVLPTPLPAVPAERYTFTIDKIALANWLLDQQKNHPDWNFYNIDIVRYELVNGLAPPLTLTAYWKTEPTETAIRVDYKLTPDHMERPDAKPLLNVAFTTTVDGEAELTNASPDATYDPETGALAWKLTEITKHGEPTGSLKARLKVKAGPSNPANTAITFTTSDVSMSTVSLAINPEDGYNLSMTRRKVIAGKYFCEPEVFS</sequence>
<evidence type="ECO:0000256" key="2">
    <source>
        <dbReference type="ARBA" id="ARBA00022583"/>
    </source>
</evidence>
<dbReference type="Pfam" id="PF22699">
    <property type="entry name" value="GMIP-like_FCH"/>
    <property type="match status" value="1"/>
</dbReference>
<dbReference type="GO" id="GO:0005905">
    <property type="term" value="C:clathrin-coated pit"/>
    <property type="evidence" value="ECO:0007669"/>
    <property type="project" value="UniProtKB-SubCell"/>
</dbReference>
<evidence type="ECO:0000256" key="4">
    <source>
        <dbReference type="ARBA" id="ARBA00023176"/>
    </source>
</evidence>
<feature type="region of interest" description="Disordered" evidence="6">
    <location>
        <begin position="432"/>
        <end position="507"/>
    </location>
</feature>
<feature type="region of interest" description="Disordered" evidence="6">
    <location>
        <begin position="341"/>
        <end position="370"/>
    </location>
</feature>
<evidence type="ECO:0000259" key="7">
    <source>
        <dbReference type="PROSITE" id="PS51072"/>
    </source>
</evidence>
<evidence type="ECO:0000256" key="3">
    <source>
        <dbReference type="ARBA" id="ARBA00023054"/>
    </source>
</evidence>
<evidence type="ECO:0000313" key="9">
    <source>
        <dbReference type="Proteomes" id="UP000492821"/>
    </source>
</evidence>
<feature type="compositionally biased region" description="Polar residues" evidence="6">
    <location>
        <begin position="394"/>
        <end position="412"/>
    </location>
</feature>
<dbReference type="Gene3D" id="1.20.1270.60">
    <property type="entry name" value="Arfaptin homology (AH) domain/BAR domain"/>
    <property type="match status" value="1"/>
</dbReference>
<dbReference type="SUPFAM" id="SSF103657">
    <property type="entry name" value="BAR/IMD domain-like"/>
    <property type="match status" value="1"/>
</dbReference>
<evidence type="ECO:0000256" key="6">
    <source>
        <dbReference type="SAM" id="MobiDB-lite"/>
    </source>
</evidence>
<feature type="compositionally biased region" description="Low complexity" evidence="6">
    <location>
        <begin position="359"/>
        <end position="370"/>
    </location>
</feature>
<keyword evidence="9" id="KW-1185">Reference proteome</keyword>
<dbReference type="PROSITE" id="PS51072">
    <property type="entry name" value="MHD"/>
    <property type="match status" value="1"/>
</dbReference>
<dbReference type="InterPro" id="IPR054713">
    <property type="entry name" value="GMIP/FCHO2-like_FCH"/>
</dbReference>
<dbReference type="InterPro" id="IPR031160">
    <property type="entry name" value="F_BAR_dom"/>
</dbReference>
<keyword evidence="2" id="KW-0254">Endocytosis</keyword>
<accession>A0A7E4VJ99</accession>